<keyword evidence="2" id="KW-1133">Transmembrane helix</keyword>
<gene>
    <name evidence="3" type="ORF">C2E20_8316</name>
</gene>
<evidence type="ECO:0000313" key="4">
    <source>
        <dbReference type="Proteomes" id="UP000239649"/>
    </source>
</evidence>
<reference evidence="3 4" key="1">
    <citation type="journal article" date="2018" name="Plant J.">
        <title>Genome sequences of Chlorella sorokiniana UTEX 1602 and Micractinium conductrix SAG 241.80: implications to maltose excretion by a green alga.</title>
        <authorList>
            <person name="Arriola M.B."/>
            <person name="Velmurugan N."/>
            <person name="Zhang Y."/>
            <person name="Plunkett M.H."/>
            <person name="Hondzo H."/>
            <person name="Barney B.M."/>
        </authorList>
    </citation>
    <scope>NUCLEOTIDE SEQUENCE [LARGE SCALE GENOMIC DNA]</scope>
    <source>
        <strain evidence="3 4">SAG 241.80</strain>
    </source>
</reference>
<name>A0A2P6V1S6_9CHLO</name>
<dbReference type="EMBL" id="LHPF02000043">
    <property type="protein sequence ID" value="PSC68047.1"/>
    <property type="molecule type" value="Genomic_DNA"/>
</dbReference>
<keyword evidence="2" id="KW-0812">Transmembrane</keyword>
<feature type="region of interest" description="Disordered" evidence="1">
    <location>
        <begin position="1"/>
        <end position="22"/>
    </location>
</feature>
<protein>
    <submittedName>
        <fullName evidence="3">Uncharacterized protein</fullName>
    </submittedName>
</protein>
<feature type="region of interest" description="Disordered" evidence="1">
    <location>
        <begin position="304"/>
        <end position="345"/>
    </location>
</feature>
<evidence type="ECO:0000313" key="3">
    <source>
        <dbReference type="EMBL" id="PSC68047.1"/>
    </source>
</evidence>
<evidence type="ECO:0000256" key="2">
    <source>
        <dbReference type="SAM" id="Phobius"/>
    </source>
</evidence>
<feature type="transmembrane region" description="Helical" evidence="2">
    <location>
        <begin position="274"/>
        <end position="295"/>
    </location>
</feature>
<keyword evidence="4" id="KW-1185">Reference proteome</keyword>
<dbReference type="AlphaFoldDB" id="A0A2P6V1S6"/>
<comment type="caution">
    <text evidence="3">The sequence shown here is derived from an EMBL/GenBank/DDBJ whole genome shotgun (WGS) entry which is preliminary data.</text>
</comment>
<evidence type="ECO:0000256" key="1">
    <source>
        <dbReference type="SAM" id="MobiDB-lite"/>
    </source>
</evidence>
<proteinExistence type="predicted"/>
<organism evidence="3 4">
    <name type="scientific">Micractinium conductrix</name>
    <dbReference type="NCBI Taxonomy" id="554055"/>
    <lineage>
        <taxon>Eukaryota</taxon>
        <taxon>Viridiplantae</taxon>
        <taxon>Chlorophyta</taxon>
        <taxon>core chlorophytes</taxon>
        <taxon>Trebouxiophyceae</taxon>
        <taxon>Chlorellales</taxon>
        <taxon>Chlorellaceae</taxon>
        <taxon>Chlorella clade</taxon>
        <taxon>Micractinium</taxon>
    </lineage>
</organism>
<keyword evidence="2" id="KW-0472">Membrane</keyword>
<sequence length="345" mass="36700">MARPLPSATHHNMVDAAAGPPACQSGLNSRRLQARFEDSTAEMYKAAWDALCCVGRNTGDDDGAKALAWQALVCLDSEAVARYPAASQWTSDTQQCLEVLHFVSECGLAETAGRTARHLARPCCVLFSHVLDGARGDAEALRLKVEASMREGAPKLVASIDKYAGGAVGETLPYRTNLHEALPKDKDHLFIALTRHKKLQAVMSLVRDRVQAQVGAQLQAAQPLLLHYATCDIHVEPGVEALVDGLLGSCGEMMKLAGDATSYGALWGNRQCGLTVTFVTGFAGTVALVLLPLSVPLGKHQRSRAGSGVLAPGVHQQTRGPAAQHHQKQQQRHGVPNGQASTPST</sequence>
<accession>A0A2P6V1S6</accession>
<dbReference type="Proteomes" id="UP000239649">
    <property type="component" value="Unassembled WGS sequence"/>
</dbReference>